<dbReference type="Pfam" id="PF13306">
    <property type="entry name" value="LRR_5"/>
    <property type="match status" value="1"/>
</dbReference>
<dbReference type="EMBL" id="CP050471">
    <property type="protein sequence ID" value="UTZ33212.1"/>
    <property type="molecule type" value="Genomic_DNA"/>
</dbReference>
<dbReference type="InterPro" id="IPR026906">
    <property type="entry name" value="LRR_5"/>
</dbReference>
<dbReference type="PANTHER" id="PTHR45661:SF3">
    <property type="entry name" value="IG-LIKE DOMAIN-CONTAINING PROTEIN"/>
    <property type="match status" value="1"/>
</dbReference>
<accession>A0ABY5IHU5</accession>
<name>A0ABY5IHU5_9VIBR</name>
<dbReference type="Gene3D" id="3.80.10.10">
    <property type="entry name" value="Ribonuclease Inhibitor"/>
    <property type="match status" value="1"/>
</dbReference>
<proteinExistence type="predicted"/>
<dbReference type="RefSeq" id="WP_255903853.1">
    <property type="nucleotide sequence ID" value="NZ_CP050465.1"/>
</dbReference>
<reference evidence="1" key="1">
    <citation type="submission" date="2020-03" db="EMBL/GenBank/DDBJ databases">
        <title>Five strains of Vibrio campbellii isolated from Mariana Trench.</title>
        <authorList>
            <person name="Liang J."/>
            <person name="Zhang X.-H."/>
        </authorList>
    </citation>
    <scope>NUCLEOTIDE SEQUENCE</scope>
    <source>
        <strain evidence="1">LJC013</strain>
    </source>
</reference>
<dbReference type="InterPro" id="IPR032675">
    <property type="entry name" value="LRR_dom_sf"/>
</dbReference>
<gene>
    <name evidence="1" type="ORF">HB762_18070</name>
</gene>
<protein>
    <submittedName>
        <fullName evidence="1">Leucine-rich repeat domain-containing protein</fullName>
    </submittedName>
</protein>
<evidence type="ECO:0000313" key="1">
    <source>
        <dbReference type="EMBL" id="UTZ33212.1"/>
    </source>
</evidence>
<dbReference type="PANTHER" id="PTHR45661">
    <property type="entry name" value="SURFACE ANTIGEN"/>
    <property type="match status" value="1"/>
</dbReference>
<evidence type="ECO:0000313" key="2">
    <source>
        <dbReference type="Proteomes" id="UP001059912"/>
    </source>
</evidence>
<sequence>MIQPHTLTLDDVSFDKSTGSIEVYEGKYKHIIIPDNFEGVPVTEIDDYAFSEVEDRDISKYPLYSVVIPDSIENIGEGAFQRNNLSHVVLPDSVSRINDYAFADNALECVHIPDSVLEIGEEAFSNNALTSLTIPQTVTYLGENAFLNNPLTSDKPIYGFDYREYGTEIDFADL</sequence>
<dbReference type="InterPro" id="IPR053139">
    <property type="entry name" value="Surface_bspA-like"/>
</dbReference>
<keyword evidence="2" id="KW-1185">Reference proteome</keyword>
<organism evidence="1 2">
    <name type="scientific">Vibrio campbellii</name>
    <dbReference type="NCBI Taxonomy" id="680"/>
    <lineage>
        <taxon>Bacteria</taxon>
        <taxon>Pseudomonadati</taxon>
        <taxon>Pseudomonadota</taxon>
        <taxon>Gammaproteobacteria</taxon>
        <taxon>Vibrionales</taxon>
        <taxon>Vibrionaceae</taxon>
        <taxon>Vibrio</taxon>
    </lineage>
</organism>
<dbReference type="Proteomes" id="UP001059912">
    <property type="component" value="Chromosome 2"/>
</dbReference>